<gene>
    <name evidence="3" type="ordered locus">Tcur_0140</name>
</gene>
<reference evidence="3 4" key="1">
    <citation type="journal article" date="2011" name="Stand. Genomic Sci.">
        <title>Complete genome sequence of Thermomonospora curvata type strain (B9).</title>
        <authorList>
            <person name="Chertkov O."/>
            <person name="Sikorski J."/>
            <person name="Nolan M."/>
            <person name="Lapidus A."/>
            <person name="Lucas S."/>
            <person name="Del Rio T.G."/>
            <person name="Tice H."/>
            <person name="Cheng J.F."/>
            <person name="Goodwin L."/>
            <person name="Pitluck S."/>
            <person name="Liolios K."/>
            <person name="Ivanova N."/>
            <person name="Mavromatis K."/>
            <person name="Mikhailova N."/>
            <person name="Ovchinnikova G."/>
            <person name="Pati A."/>
            <person name="Chen A."/>
            <person name="Palaniappan K."/>
            <person name="Djao O.D."/>
            <person name="Land M."/>
            <person name="Hauser L."/>
            <person name="Chang Y.J."/>
            <person name="Jeffries C.D."/>
            <person name="Brettin T."/>
            <person name="Han C."/>
            <person name="Detter J.C."/>
            <person name="Rohde M."/>
            <person name="Goker M."/>
            <person name="Woyke T."/>
            <person name="Bristow J."/>
            <person name="Eisen J.A."/>
            <person name="Markowitz V."/>
            <person name="Hugenholtz P."/>
            <person name="Klenk H.P."/>
            <person name="Kyrpides N.C."/>
        </authorList>
    </citation>
    <scope>NUCLEOTIDE SEQUENCE [LARGE SCALE GENOMIC DNA]</scope>
    <source>
        <strain evidence="4">ATCC 19995 / DSM 43183 / JCM 3096 / KCTC 9072 / NBRC 15933 / NCIMB 10081 / Henssen B9</strain>
    </source>
</reference>
<protein>
    <recommendedName>
        <fullName evidence="5">Gram-positive cocci surface proteins LPxTG domain-containing protein</fullName>
    </recommendedName>
</protein>
<feature type="transmembrane region" description="Helical" evidence="1">
    <location>
        <begin position="221"/>
        <end position="239"/>
    </location>
</feature>
<evidence type="ECO:0000313" key="4">
    <source>
        <dbReference type="Proteomes" id="UP000001918"/>
    </source>
</evidence>
<dbReference type="KEGG" id="tcu:Tcur_0140"/>
<dbReference type="HOGENOM" id="CLU_093112_0_0_11"/>
<dbReference type="eggNOG" id="ENOG502ZBH4">
    <property type="taxonomic scope" value="Bacteria"/>
</dbReference>
<keyword evidence="1" id="KW-0472">Membrane</keyword>
<feature type="signal peptide" evidence="2">
    <location>
        <begin position="1"/>
        <end position="26"/>
    </location>
</feature>
<evidence type="ECO:0000256" key="1">
    <source>
        <dbReference type="SAM" id="Phobius"/>
    </source>
</evidence>
<feature type="chain" id="PRO_5003019595" description="Gram-positive cocci surface proteins LPxTG domain-containing protein" evidence="2">
    <location>
        <begin position="27"/>
        <end position="246"/>
    </location>
</feature>
<sequence>MDSTRLALAALAVPLALAAAAPPGHAEQARVFQADLGPLSGSGARGSATMALDGDLLTVEITTGGMTADQPHLQHLRFGGRDTCPPPQAAGDGALSTAELVPYTGDIQVSLTTEGDTGPQSALAVTRMPAADAGGTLSYRRAFRVPDRVAVALEAGRVTIVQYGVDVNGNGRYDSDAGLSDLDPSLYAEATFPATCGQVKPVPQGGTSAGEGGAAGADPRLLGLGALLIAAAGGALAWGRRLRRGR</sequence>
<keyword evidence="1" id="KW-0812">Transmembrane</keyword>
<evidence type="ECO:0008006" key="5">
    <source>
        <dbReference type="Google" id="ProtNLM"/>
    </source>
</evidence>
<dbReference type="STRING" id="471852.Tcur_0140"/>
<accession>D1AED1</accession>
<keyword evidence="4" id="KW-1185">Reference proteome</keyword>
<dbReference type="Proteomes" id="UP000001918">
    <property type="component" value="Chromosome"/>
</dbReference>
<evidence type="ECO:0000313" key="3">
    <source>
        <dbReference type="EMBL" id="ACY95747.1"/>
    </source>
</evidence>
<dbReference type="RefSeq" id="WP_012850531.1">
    <property type="nucleotide sequence ID" value="NC_013510.1"/>
</dbReference>
<keyword evidence="2" id="KW-0732">Signal</keyword>
<dbReference type="AlphaFoldDB" id="D1AED1"/>
<keyword evidence="1" id="KW-1133">Transmembrane helix</keyword>
<evidence type="ECO:0000256" key="2">
    <source>
        <dbReference type="SAM" id="SignalP"/>
    </source>
</evidence>
<dbReference type="EMBL" id="CP001738">
    <property type="protein sequence ID" value="ACY95747.1"/>
    <property type="molecule type" value="Genomic_DNA"/>
</dbReference>
<name>D1AED1_THECD</name>
<organism evidence="3 4">
    <name type="scientific">Thermomonospora curvata (strain ATCC 19995 / DSM 43183 / JCM 3096 / KCTC 9072 / NBRC 15933 / NCIMB 10081 / Henssen B9)</name>
    <dbReference type="NCBI Taxonomy" id="471852"/>
    <lineage>
        <taxon>Bacteria</taxon>
        <taxon>Bacillati</taxon>
        <taxon>Actinomycetota</taxon>
        <taxon>Actinomycetes</taxon>
        <taxon>Streptosporangiales</taxon>
        <taxon>Thermomonosporaceae</taxon>
        <taxon>Thermomonospora</taxon>
    </lineage>
</organism>
<proteinExistence type="predicted"/>